<dbReference type="Gene3D" id="3.40.50.1820">
    <property type="entry name" value="alpha/beta hydrolase"/>
    <property type="match status" value="1"/>
</dbReference>
<evidence type="ECO:0000256" key="3">
    <source>
        <dbReference type="RuleBase" id="RU361235"/>
    </source>
</evidence>
<dbReference type="InterPro" id="IPR029058">
    <property type="entry name" value="AB_hydrolase_fold"/>
</dbReference>
<dbReference type="InterPro" id="IPR019826">
    <property type="entry name" value="Carboxylesterase_B_AS"/>
</dbReference>
<dbReference type="PANTHER" id="PTHR43142:SF3">
    <property type="entry name" value="PUTATIVE (AFU_ORTHOLOGUE AFUA_3G09070)-RELATED"/>
    <property type="match status" value="1"/>
</dbReference>
<sequence>MLSPAVVLVLAIGSGRAIPSASSVGSDLTFLFQNDLNWPTAAEHNGTILITKAGTNAQSLASCKELNEALLPTEGIHFSSDMKSLINYLSLETTSPTQKFWVASSPALPCSAISLKNGVHSVSCNTKLPAFCSQTAPYRRNINIDPNPQFQVQVESKKLTVIGTRDALSFRFLGIPFADPFERFAYSKPFSSKATINALAYGSACVQGSSGSEDCLFLSVYTPFLPQNSNSGKKRGLKPVLFWIHGGGFTGGEGSDGIFDGGNMVSRSDVVVVSIQYRLGTLGFLALEDGVTNGNFGIADQITALQWVHDHIADFGGDPTRVTIYGQSAGAGSVRALLAAKPAFGLFQGAIAQSNLGGFGYAATYSKYLTIQEQFTSFGGPVVKAVGCANSTDVLACLRALPALTLINAPNAPRYIVVDGKFITTDQLEVNGAGRAANAHVIFGWMRDDGADFIGAFPTASTTLTSALLGSGLSSNITNLAVNSPLFPMPAGGPSALWDLYNLTSRIGTDGQFRCIDQATLTAAAKHKVFPSIYAYQFDRSYAGYEPNPGTCEPPSTAQFPNGDPSLPYFRCHSGELYYMFGTLGQDLKPFRDANDLLLSQVSVDVWASFARTFDPNPSAAYLSARGYANTTAFLKEVGEWKQVTTGNERPLRIFDAPLWDSGWQEEAQCALLGFPTNFYE</sequence>
<keyword evidence="2 3" id="KW-0378">Hydrolase</keyword>
<evidence type="ECO:0000313" key="6">
    <source>
        <dbReference type="Proteomes" id="UP000027222"/>
    </source>
</evidence>
<proteinExistence type="inferred from homology"/>
<reference evidence="6" key="1">
    <citation type="journal article" date="2014" name="Proc. Natl. Acad. Sci. U.S.A.">
        <title>Extensive sampling of basidiomycete genomes demonstrates inadequacy of the white-rot/brown-rot paradigm for wood decay fungi.</title>
        <authorList>
            <person name="Riley R."/>
            <person name="Salamov A.A."/>
            <person name="Brown D.W."/>
            <person name="Nagy L.G."/>
            <person name="Floudas D."/>
            <person name="Held B.W."/>
            <person name="Levasseur A."/>
            <person name="Lombard V."/>
            <person name="Morin E."/>
            <person name="Otillar R."/>
            <person name="Lindquist E.A."/>
            <person name="Sun H."/>
            <person name="LaButti K.M."/>
            <person name="Schmutz J."/>
            <person name="Jabbour D."/>
            <person name="Luo H."/>
            <person name="Baker S.E."/>
            <person name="Pisabarro A.G."/>
            <person name="Walton J.D."/>
            <person name="Blanchette R.A."/>
            <person name="Henrissat B."/>
            <person name="Martin F."/>
            <person name="Cullen D."/>
            <person name="Hibbett D.S."/>
            <person name="Grigoriev I.V."/>
        </authorList>
    </citation>
    <scope>NUCLEOTIDE SEQUENCE [LARGE SCALE GENOMIC DNA]</scope>
    <source>
        <strain evidence="6">CBS 339.88</strain>
    </source>
</reference>
<evidence type="ECO:0000256" key="2">
    <source>
        <dbReference type="ARBA" id="ARBA00022801"/>
    </source>
</evidence>
<comment type="similarity">
    <text evidence="1 3">Belongs to the type-B carboxylesterase/lipase family.</text>
</comment>
<feature type="signal peptide" evidence="3">
    <location>
        <begin position="1"/>
        <end position="17"/>
    </location>
</feature>
<evidence type="ECO:0000313" key="5">
    <source>
        <dbReference type="EMBL" id="KDR69377.1"/>
    </source>
</evidence>
<organism evidence="5 6">
    <name type="scientific">Galerina marginata (strain CBS 339.88)</name>
    <dbReference type="NCBI Taxonomy" id="685588"/>
    <lineage>
        <taxon>Eukaryota</taxon>
        <taxon>Fungi</taxon>
        <taxon>Dikarya</taxon>
        <taxon>Basidiomycota</taxon>
        <taxon>Agaricomycotina</taxon>
        <taxon>Agaricomycetes</taxon>
        <taxon>Agaricomycetidae</taxon>
        <taxon>Agaricales</taxon>
        <taxon>Agaricineae</taxon>
        <taxon>Strophariaceae</taxon>
        <taxon>Galerina</taxon>
    </lineage>
</organism>
<dbReference type="ESTHER" id="9agar-a0a067sha0">
    <property type="family name" value="Fungal_carboxylesterase_lipase"/>
</dbReference>
<feature type="domain" description="Carboxylesterase type B" evidence="4">
    <location>
        <begin position="171"/>
        <end position="654"/>
    </location>
</feature>
<gene>
    <name evidence="5" type="ORF">GALMADRAFT_160414</name>
</gene>
<dbReference type="SUPFAM" id="SSF53474">
    <property type="entry name" value="alpha/beta-Hydrolases"/>
    <property type="match status" value="1"/>
</dbReference>
<dbReference type="HOGENOM" id="CLU_006586_8_1_1"/>
<dbReference type="AlphaFoldDB" id="A0A067SHA0"/>
<dbReference type="EC" id="3.1.1.-" evidence="3"/>
<evidence type="ECO:0000259" key="4">
    <source>
        <dbReference type="Pfam" id="PF00135"/>
    </source>
</evidence>
<feature type="chain" id="PRO_5005103672" description="Carboxylic ester hydrolase" evidence="3">
    <location>
        <begin position="18"/>
        <end position="681"/>
    </location>
</feature>
<dbReference type="STRING" id="685588.A0A067SHA0"/>
<dbReference type="Proteomes" id="UP000027222">
    <property type="component" value="Unassembled WGS sequence"/>
</dbReference>
<dbReference type="PANTHER" id="PTHR43142">
    <property type="entry name" value="CARBOXYLIC ESTER HYDROLASE"/>
    <property type="match status" value="1"/>
</dbReference>
<dbReference type="GO" id="GO:0016787">
    <property type="term" value="F:hydrolase activity"/>
    <property type="evidence" value="ECO:0007669"/>
    <property type="project" value="UniProtKB-KW"/>
</dbReference>
<name>A0A067SHA0_GALM3</name>
<dbReference type="OrthoDB" id="408631at2759"/>
<dbReference type="InterPro" id="IPR002018">
    <property type="entry name" value="CarbesteraseB"/>
</dbReference>
<dbReference type="InterPro" id="IPR019819">
    <property type="entry name" value="Carboxylesterase_B_CS"/>
</dbReference>
<evidence type="ECO:0000256" key="1">
    <source>
        <dbReference type="ARBA" id="ARBA00005964"/>
    </source>
</evidence>
<keyword evidence="3" id="KW-0732">Signal</keyword>
<protein>
    <recommendedName>
        <fullName evidence="3">Carboxylic ester hydrolase</fullName>
        <ecNumber evidence="3">3.1.1.-</ecNumber>
    </recommendedName>
</protein>
<dbReference type="PROSITE" id="PS00122">
    <property type="entry name" value="CARBOXYLESTERASE_B_1"/>
    <property type="match status" value="1"/>
</dbReference>
<keyword evidence="6" id="KW-1185">Reference proteome</keyword>
<accession>A0A067SHA0</accession>
<dbReference type="PROSITE" id="PS00941">
    <property type="entry name" value="CARBOXYLESTERASE_B_2"/>
    <property type="match status" value="1"/>
</dbReference>
<dbReference type="EMBL" id="KL142402">
    <property type="protein sequence ID" value="KDR69377.1"/>
    <property type="molecule type" value="Genomic_DNA"/>
</dbReference>
<dbReference type="Pfam" id="PF00135">
    <property type="entry name" value="COesterase"/>
    <property type="match status" value="1"/>
</dbReference>